<proteinExistence type="predicted"/>
<accession>A0A914S120</accession>
<dbReference type="AlphaFoldDB" id="A0A914S120"/>
<dbReference type="Proteomes" id="UP000887564">
    <property type="component" value="Unplaced"/>
</dbReference>
<reference evidence="2" key="1">
    <citation type="submission" date="2022-11" db="UniProtKB">
        <authorList>
            <consortium name="WormBaseParasite"/>
        </authorList>
    </citation>
    <scope>IDENTIFICATION</scope>
</reference>
<sequence>MLGKGWHWSKQAFLCFLPIYPLGHLFINGYRLDSPLSWIYIKRVDYPIPDHLSELIESELENLEDLPKADVC</sequence>
<evidence type="ECO:0000313" key="1">
    <source>
        <dbReference type="Proteomes" id="UP000887564"/>
    </source>
</evidence>
<keyword evidence="1" id="KW-1185">Reference proteome</keyword>
<evidence type="ECO:0000313" key="2">
    <source>
        <dbReference type="WBParaSite" id="PEQ_0001246501-mRNA-1"/>
    </source>
</evidence>
<organism evidence="1 2">
    <name type="scientific">Parascaris equorum</name>
    <name type="common">Equine roundworm</name>
    <dbReference type="NCBI Taxonomy" id="6256"/>
    <lineage>
        <taxon>Eukaryota</taxon>
        <taxon>Metazoa</taxon>
        <taxon>Ecdysozoa</taxon>
        <taxon>Nematoda</taxon>
        <taxon>Chromadorea</taxon>
        <taxon>Rhabditida</taxon>
        <taxon>Spirurina</taxon>
        <taxon>Ascaridomorpha</taxon>
        <taxon>Ascaridoidea</taxon>
        <taxon>Ascarididae</taxon>
        <taxon>Parascaris</taxon>
    </lineage>
</organism>
<dbReference type="WBParaSite" id="PEQ_0001246501-mRNA-1">
    <property type="protein sequence ID" value="PEQ_0001246501-mRNA-1"/>
    <property type="gene ID" value="PEQ_0001246501"/>
</dbReference>
<protein>
    <submittedName>
        <fullName evidence="2">Uncharacterized protein</fullName>
    </submittedName>
</protein>
<name>A0A914S120_PAREQ</name>